<comment type="caution">
    <text evidence="2">The sequence shown here is derived from an EMBL/GenBank/DDBJ whole genome shotgun (WGS) entry which is preliminary data.</text>
</comment>
<reference evidence="2 3" key="1">
    <citation type="submission" date="2017-03" db="EMBL/GenBank/DDBJ databases">
        <title>Genome of the blue death feigning beetle - Asbolus verrucosus.</title>
        <authorList>
            <person name="Rider S.D."/>
        </authorList>
    </citation>
    <scope>NUCLEOTIDE SEQUENCE [LARGE SCALE GENOMIC DNA]</scope>
    <source>
        <strain evidence="2">Butters</strain>
        <tissue evidence="2">Head and leg muscle</tissue>
    </source>
</reference>
<feature type="compositionally biased region" description="Basic residues" evidence="1">
    <location>
        <begin position="586"/>
        <end position="608"/>
    </location>
</feature>
<feature type="compositionally biased region" description="Basic and acidic residues" evidence="1">
    <location>
        <begin position="544"/>
        <end position="554"/>
    </location>
</feature>
<feature type="region of interest" description="Disordered" evidence="1">
    <location>
        <begin position="481"/>
        <end position="522"/>
    </location>
</feature>
<dbReference type="Proteomes" id="UP000292052">
    <property type="component" value="Unassembled WGS sequence"/>
</dbReference>
<evidence type="ECO:0000313" key="3">
    <source>
        <dbReference type="Proteomes" id="UP000292052"/>
    </source>
</evidence>
<feature type="compositionally biased region" description="Basic and acidic residues" evidence="1">
    <location>
        <begin position="126"/>
        <end position="143"/>
    </location>
</feature>
<feature type="compositionally biased region" description="Basic and acidic residues" evidence="1">
    <location>
        <begin position="418"/>
        <end position="453"/>
    </location>
</feature>
<feature type="compositionally biased region" description="Basic residues" evidence="1">
    <location>
        <begin position="382"/>
        <end position="396"/>
    </location>
</feature>
<gene>
    <name evidence="2" type="ORF">BDFB_003831</name>
</gene>
<proteinExistence type="predicted"/>
<dbReference type="EMBL" id="QDEB01040625">
    <property type="protein sequence ID" value="RZC38729.1"/>
    <property type="molecule type" value="Genomic_DNA"/>
</dbReference>
<dbReference type="AlphaFoldDB" id="A0A482W1Y7"/>
<feature type="region of interest" description="Disordered" evidence="1">
    <location>
        <begin position="126"/>
        <end position="211"/>
    </location>
</feature>
<feature type="compositionally biased region" description="Basic and acidic residues" evidence="1">
    <location>
        <begin position="154"/>
        <end position="171"/>
    </location>
</feature>
<accession>A0A482W1Y7</accession>
<feature type="compositionally biased region" description="Acidic residues" evidence="1">
    <location>
        <begin position="495"/>
        <end position="522"/>
    </location>
</feature>
<feature type="region of interest" description="Disordered" evidence="1">
    <location>
        <begin position="370"/>
        <end position="463"/>
    </location>
</feature>
<keyword evidence="3" id="KW-1185">Reference proteome</keyword>
<feature type="compositionally biased region" description="Basic and acidic residues" evidence="1">
    <location>
        <begin position="481"/>
        <end position="494"/>
    </location>
</feature>
<feature type="region of interest" description="Disordered" evidence="1">
    <location>
        <begin position="27"/>
        <end position="48"/>
    </location>
</feature>
<feature type="compositionally biased region" description="Basic and acidic residues" evidence="1">
    <location>
        <begin position="624"/>
        <end position="667"/>
    </location>
</feature>
<name>A0A482W1Y7_ASBVE</name>
<feature type="compositionally biased region" description="Acidic residues" evidence="1">
    <location>
        <begin position="668"/>
        <end position="680"/>
    </location>
</feature>
<sequence>MEGNTKLPLPEEDEDLEALRLAALQSLKKKSQSNNDMPAMGHFGGLKDKLSHFNGSPRGKHKRGKFSRSQQGRVVRNGQFNGWTRNSNLIAVPMVTEEQNLQETIKTATDVPKLVLPQDRYCKVEKSADKPDNLTSKFDRYNNSDESESESEEESCRSDNEEKGELKRSNSLEDLMAELENEIQGGNTKPKEEKPKLKPKKKRKTSVNSECEDNKLVETKSVSVFKENLKPEAVEIRPQIEVKKPPPSNFMRQRKWRRHNPSFVPQNLVHPTAPPEIIPPVVPFPPPLVQTFPPYNPMGYDNGVYVAPAIVFETPPPQLPPIHVAPPVFERPLSPLAINTEAFSTSTLAPLSPRSAAFVLENRAIIEKRKRRSYSRSPSPPRFRRSKLSKSPKRRSLSPSPVRKVLPPRMNSPKKPASIHDRLGVKPLNKTETDEEKSKKDRPKPKEEKKPEALDPVLEARRKKFERNEITMKEGVIRLRAKEDAVEEAKKEAEEQIEEEDDEDDDEEEMEEIDEDALLEGDDAILLDHKIDALFSDEESDSDNEGRFKTKQETNQKVAVLPFTKLINGAKSDVKTDLKLEERKSERRKRYRSRSPLKGSPKKAAKSPKKGDKSKQTVAFPIDSNRKIEIKIRNPAKYEKVDGAKGGEEKSVSGANRKVEIAKKSESEENEGEAVDEGAEEPSTSNINEGDLRAQLSRKRAERQKHPLPDVVPSRLLQNALQGVGFRKGKKTKNKEENTEGKLPIHMRLGAANTSEVFGKKSRKHKNKGSQEQ</sequence>
<dbReference type="STRING" id="1661398.A0A482W1Y7"/>
<protein>
    <submittedName>
        <fullName evidence="2">Neurofilament heavy polypeptide-like</fullName>
    </submittedName>
</protein>
<evidence type="ECO:0000313" key="2">
    <source>
        <dbReference type="EMBL" id="RZC38729.1"/>
    </source>
</evidence>
<feature type="region of interest" description="Disordered" evidence="1">
    <location>
        <begin position="535"/>
        <end position="555"/>
    </location>
</feature>
<feature type="compositionally biased region" description="Basic residues" evidence="1">
    <location>
        <begin position="760"/>
        <end position="773"/>
    </location>
</feature>
<feature type="non-terminal residue" evidence="2">
    <location>
        <position position="773"/>
    </location>
</feature>
<evidence type="ECO:0000256" key="1">
    <source>
        <dbReference type="SAM" id="MobiDB-lite"/>
    </source>
</evidence>
<organism evidence="2 3">
    <name type="scientific">Asbolus verrucosus</name>
    <name type="common">Desert ironclad beetle</name>
    <dbReference type="NCBI Taxonomy" id="1661398"/>
    <lineage>
        <taxon>Eukaryota</taxon>
        <taxon>Metazoa</taxon>
        <taxon>Ecdysozoa</taxon>
        <taxon>Arthropoda</taxon>
        <taxon>Hexapoda</taxon>
        <taxon>Insecta</taxon>
        <taxon>Pterygota</taxon>
        <taxon>Neoptera</taxon>
        <taxon>Endopterygota</taxon>
        <taxon>Coleoptera</taxon>
        <taxon>Polyphaga</taxon>
        <taxon>Cucujiformia</taxon>
        <taxon>Tenebrionidae</taxon>
        <taxon>Pimeliinae</taxon>
        <taxon>Asbolus</taxon>
    </lineage>
</organism>
<feature type="region of interest" description="Disordered" evidence="1">
    <location>
        <begin position="578"/>
        <end position="773"/>
    </location>
</feature>
<dbReference type="OrthoDB" id="6780119at2759"/>